<dbReference type="EMBL" id="UINC01129362">
    <property type="protein sequence ID" value="SVD09695.1"/>
    <property type="molecule type" value="Genomic_DNA"/>
</dbReference>
<evidence type="ECO:0000313" key="11">
    <source>
        <dbReference type="EMBL" id="SVD09695.1"/>
    </source>
</evidence>
<dbReference type="InterPro" id="IPR003442">
    <property type="entry name" value="T6A_TsaE"/>
</dbReference>
<reference evidence="11" key="1">
    <citation type="submission" date="2018-05" db="EMBL/GenBank/DDBJ databases">
        <authorList>
            <person name="Lanie J.A."/>
            <person name="Ng W.-L."/>
            <person name="Kazmierczak K.M."/>
            <person name="Andrzejewski T.M."/>
            <person name="Davidsen T.M."/>
            <person name="Wayne K.J."/>
            <person name="Tettelin H."/>
            <person name="Glass J.I."/>
            <person name="Rusch D."/>
            <person name="Podicherti R."/>
            <person name="Tsui H.-C.T."/>
            <person name="Winkler M.E."/>
        </authorList>
    </citation>
    <scope>NUCLEOTIDE SEQUENCE</scope>
</reference>
<proteinExistence type="inferred from homology"/>
<dbReference type="GO" id="GO:0005524">
    <property type="term" value="F:ATP binding"/>
    <property type="evidence" value="ECO:0007669"/>
    <property type="project" value="UniProtKB-KW"/>
</dbReference>
<dbReference type="GO" id="GO:0046872">
    <property type="term" value="F:metal ion binding"/>
    <property type="evidence" value="ECO:0007669"/>
    <property type="project" value="UniProtKB-KW"/>
</dbReference>
<feature type="non-terminal residue" evidence="11">
    <location>
        <position position="63"/>
    </location>
</feature>
<evidence type="ECO:0000256" key="10">
    <source>
        <dbReference type="ARBA" id="ARBA00032441"/>
    </source>
</evidence>
<dbReference type="GO" id="GO:0005737">
    <property type="term" value="C:cytoplasm"/>
    <property type="evidence" value="ECO:0007669"/>
    <property type="project" value="UniProtKB-SubCell"/>
</dbReference>
<keyword evidence="6" id="KW-0479">Metal-binding</keyword>
<dbReference type="GO" id="GO:0002949">
    <property type="term" value="P:tRNA threonylcarbamoyladenosine modification"/>
    <property type="evidence" value="ECO:0007669"/>
    <property type="project" value="InterPro"/>
</dbReference>
<dbReference type="InterPro" id="IPR027417">
    <property type="entry name" value="P-loop_NTPase"/>
</dbReference>
<evidence type="ECO:0000256" key="3">
    <source>
        <dbReference type="ARBA" id="ARBA00019010"/>
    </source>
</evidence>
<gene>
    <name evidence="11" type="ORF">METZ01_LOCUS362549</name>
</gene>
<evidence type="ECO:0000256" key="1">
    <source>
        <dbReference type="ARBA" id="ARBA00004496"/>
    </source>
</evidence>
<evidence type="ECO:0000256" key="5">
    <source>
        <dbReference type="ARBA" id="ARBA00022694"/>
    </source>
</evidence>
<evidence type="ECO:0000256" key="4">
    <source>
        <dbReference type="ARBA" id="ARBA00022490"/>
    </source>
</evidence>
<evidence type="ECO:0000256" key="8">
    <source>
        <dbReference type="ARBA" id="ARBA00022840"/>
    </source>
</evidence>
<evidence type="ECO:0000256" key="2">
    <source>
        <dbReference type="ARBA" id="ARBA00007599"/>
    </source>
</evidence>
<accession>A0A382SJN4</accession>
<dbReference type="PANTHER" id="PTHR33540:SF2">
    <property type="entry name" value="TRNA THREONYLCARBAMOYLADENOSINE BIOSYNTHESIS PROTEIN TSAE"/>
    <property type="match status" value="1"/>
</dbReference>
<evidence type="ECO:0000256" key="6">
    <source>
        <dbReference type="ARBA" id="ARBA00022723"/>
    </source>
</evidence>
<comment type="similarity">
    <text evidence="2">Belongs to the TsaE family.</text>
</comment>
<comment type="subcellular location">
    <subcellularLocation>
        <location evidence="1">Cytoplasm</location>
    </subcellularLocation>
</comment>
<keyword evidence="9" id="KW-0460">Magnesium</keyword>
<keyword evidence="7" id="KW-0547">Nucleotide-binding</keyword>
<evidence type="ECO:0000256" key="9">
    <source>
        <dbReference type="ARBA" id="ARBA00022842"/>
    </source>
</evidence>
<dbReference type="Pfam" id="PF02367">
    <property type="entry name" value="TsaE"/>
    <property type="match status" value="1"/>
</dbReference>
<dbReference type="AlphaFoldDB" id="A0A382SJN4"/>
<evidence type="ECO:0000256" key="7">
    <source>
        <dbReference type="ARBA" id="ARBA00022741"/>
    </source>
</evidence>
<protein>
    <recommendedName>
        <fullName evidence="3">tRNA threonylcarbamoyladenosine biosynthesis protein TsaE</fullName>
    </recommendedName>
    <alternativeName>
        <fullName evidence="10">t(6)A37 threonylcarbamoyladenosine biosynthesis protein TsaE</fullName>
    </alternativeName>
</protein>
<keyword evidence="5" id="KW-0819">tRNA processing</keyword>
<dbReference type="PANTHER" id="PTHR33540">
    <property type="entry name" value="TRNA THREONYLCARBAMOYLADENOSINE BIOSYNTHESIS PROTEIN TSAE"/>
    <property type="match status" value="1"/>
</dbReference>
<name>A0A382SJN4_9ZZZZ</name>
<keyword evidence="8" id="KW-0067">ATP-binding</keyword>
<keyword evidence="4" id="KW-0963">Cytoplasm</keyword>
<dbReference type="Gene3D" id="3.40.50.300">
    <property type="entry name" value="P-loop containing nucleotide triphosphate hydrolases"/>
    <property type="match status" value="1"/>
</dbReference>
<organism evidence="11">
    <name type="scientific">marine metagenome</name>
    <dbReference type="NCBI Taxonomy" id="408172"/>
    <lineage>
        <taxon>unclassified sequences</taxon>
        <taxon>metagenomes</taxon>
        <taxon>ecological metagenomes</taxon>
    </lineage>
</organism>
<sequence>VKGVARGLGIAEPINSPTFTLVCEYEGTTKLNHLDFYRLQNIDQIIAAGLEPYLSPDGITVIE</sequence>
<feature type="non-terminal residue" evidence="11">
    <location>
        <position position="1"/>
    </location>
</feature>